<proteinExistence type="predicted"/>
<protein>
    <submittedName>
        <fullName evidence="1">Uncharacterized protein</fullName>
    </submittedName>
</protein>
<dbReference type="EMBL" id="BMAW01003436">
    <property type="protein sequence ID" value="GFS83547.1"/>
    <property type="molecule type" value="Genomic_DNA"/>
</dbReference>
<reference evidence="1" key="1">
    <citation type="submission" date="2020-08" db="EMBL/GenBank/DDBJ databases">
        <title>Multicomponent nature underlies the extraordinary mechanical properties of spider dragline silk.</title>
        <authorList>
            <person name="Kono N."/>
            <person name="Nakamura H."/>
            <person name="Mori M."/>
            <person name="Yoshida Y."/>
            <person name="Ohtoshi R."/>
            <person name="Malay A.D."/>
            <person name="Moran D.A.P."/>
            <person name="Tomita M."/>
            <person name="Numata K."/>
            <person name="Arakawa K."/>
        </authorList>
    </citation>
    <scope>NUCLEOTIDE SEQUENCE</scope>
</reference>
<evidence type="ECO:0000313" key="2">
    <source>
        <dbReference type="Proteomes" id="UP000887013"/>
    </source>
</evidence>
<keyword evidence="2" id="KW-1185">Reference proteome</keyword>
<feature type="non-terminal residue" evidence="1">
    <location>
        <position position="14"/>
    </location>
</feature>
<evidence type="ECO:0000313" key="1">
    <source>
        <dbReference type="EMBL" id="GFS83547.1"/>
    </source>
</evidence>
<organism evidence="1 2">
    <name type="scientific">Nephila pilipes</name>
    <name type="common">Giant wood spider</name>
    <name type="synonym">Nephila maculata</name>
    <dbReference type="NCBI Taxonomy" id="299642"/>
    <lineage>
        <taxon>Eukaryota</taxon>
        <taxon>Metazoa</taxon>
        <taxon>Ecdysozoa</taxon>
        <taxon>Arthropoda</taxon>
        <taxon>Chelicerata</taxon>
        <taxon>Arachnida</taxon>
        <taxon>Araneae</taxon>
        <taxon>Araneomorphae</taxon>
        <taxon>Entelegynae</taxon>
        <taxon>Araneoidea</taxon>
        <taxon>Nephilidae</taxon>
        <taxon>Nephila</taxon>
    </lineage>
</organism>
<dbReference type="Proteomes" id="UP000887013">
    <property type="component" value="Unassembled WGS sequence"/>
</dbReference>
<name>A0A8X6MY35_NEPPI</name>
<accession>A0A8X6MY35</accession>
<gene>
    <name evidence="1" type="ORF">NPIL_91201</name>
</gene>
<comment type="caution">
    <text evidence="1">The sequence shown here is derived from an EMBL/GenBank/DDBJ whole genome shotgun (WGS) entry which is preliminary data.</text>
</comment>
<sequence>MTTPALGRRPETSG</sequence>